<evidence type="ECO:0000256" key="2">
    <source>
        <dbReference type="ARBA" id="ARBA00022729"/>
    </source>
</evidence>
<dbReference type="AlphaFoldDB" id="A0A0M0LA52"/>
<keyword evidence="3" id="KW-0378">Hydrolase</keyword>
<gene>
    <name evidence="11" type="ORF">AMD00_20295</name>
</gene>
<dbReference type="PANTHER" id="PTHR21581:SF6">
    <property type="entry name" value="TRAFFICKING PROTEIN PARTICLE COMPLEX SUBUNIT 12"/>
    <property type="match status" value="1"/>
</dbReference>
<evidence type="ECO:0000256" key="4">
    <source>
        <dbReference type="ARBA" id="ARBA00022960"/>
    </source>
</evidence>
<dbReference type="GO" id="GO:0071555">
    <property type="term" value="P:cell wall organization"/>
    <property type="evidence" value="ECO:0007669"/>
    <property type="project" value="UniProtKB-KW"/>
</dbReference>
<dbReference type="EMBL" id="LILB01000008">
    <property type="protein sequence ID" value="KOO47950.1"/>
    <property type="molecule type" value="Genomic_DNA"/>
</dbReference>
<evidence type="ECO:0000256" key="5">
    <source>
        <dbReference type="ARBA" id="ARBA00022984"/>
    </source>
</evidence>
<feature type="domain" description="Peptidase S11 D-alanyl-D-alanine carboxypeptidase A N-terminal" evidence="10">
    <location>
        <begin position="43"/>
        <end position="277"/>
    </location>
</feature>
<dbReference type="STRING" id="263475.AMD00_20295"/>
<evidence type="ECO:0000313" key="12">
    <source>
        <dbReference type="Proteomes" id="UP000036867"/>
    </source>
</evidence>
<protein>
    <recommendedName>
        <fullName evidence="10">Peptidase S11 D-alanyl-D-alanine carboxypeptidase A N-terminal domain-containing protein</fullName>
    </recommendedName>
</protein>
<dbReference type="PANTHER" id="PTHR21581">
    <property type="entry name" value="D-ALANYL-D-ALANINE CARBOXYPEPTIDASE"/>
    <property type="match status" value="1"/>
</dbReference>
<dbReference type="GO" id="GO:0009002">
    <property type="term" value="F:serine-type D-Ala-D-Ala carboxypeptidase activity"/>
    <property type="evidence" value="ECO:0007669"/>
    <property type="project" value="InterPro"/>
</dbReference>
<evidence type="ECO:0000256" key="1">
    <source>
        <dbReference type="ARBA" id="ARBA00007164"/>
    </source>
</evidence>
<feature type="binding site" evidence="8">
    <location>
        <position position="247"/>
    </location>
    <ligand>
        <name>substrate</name>
    </ligand>
</feature>
<comment type="similarity">
    <text evidence="1 9">Belongs to the peptidase S11 family.</text>
</comment>
<dbReference type="Pfam" id="PF00768">
    <property type="entry name" value="Peptidase_S11"/>
    <property type="match status" value="1"/>
</dbReference>
<evidence type="ECO:0000256" key="6">
    <source>
        <dbReference type="ARBA" id="ARBA00023316"/>
    </source>
</evidence>
<feature type="active site" evidence="7">
    <location>
        <position position="134"/>
    </location>
</feature>
<proteinExistence type="inferred from homology"/>
<evidence type="ECO:0000313" key="11">
    <source>
        <dbReference type="EMBL" id="KOO47950.1"/>
    </source>
</evidence>
<dbReference type="InterPro" id="IPR001967">
    <property type="entry name" value="Peptidase_S11_N"/>
</dbReference>
<feature type="active site" description="Proton acceptor" evidence="7">
    <location>
        <position position="77"/>
    </location>
</feature>
<dbReference type="PRINTS" id="PR00725">
    <property type="entry name" value="DADACBPTASE1"/>
</dbReference>
<dbReference type="InterPro" id="IPR018044">
    <property type="entry name" value="Peptidase_S11"/>
</dbReference>
<dbReference type="SUPFAM" id="SSF56601">
    <property type="entry name" value="beta-lactamase/transpeptidase-like"/>
    <property type="match status" value="1"/>
</dbReference>
<dbReference type="GO" id="GO:0008360">
    <property type="term" value="P:regulation of cell shape"/>
    <property type="evidence" value="ECO:0007669"/>
    <property type="project" value="UniProtKB-KW"/>
</dbReference>
<keyword evidence="6" id="KW-0961">Cell wall biogenesis/degradation</keyword>
<dbReference type="InterPro" id="IPR012338">
    <property type="entry name" value="Beta-lactam/transpept-like"/>
</dbReference>
<evidence type="ECO:0000256" key="7">
    <source>
        <dbReference type="PIRSR" id="PIRSR618044-1"/>
    </source>
</evidence>
<accession>A0A0M0LA52</accession>
<evidence type="ECO:0000256" key="8">
    <source>
        <dbReference type="PIRSR" id="PIRSR618044-2"/>
    </source>
</evidence>
<evidence type="ECO:0000259" key="10">
    <source>
        <dbReference type="Pfam" id="PF00768"/>
    </source>
</evidence>
<evidence type="ECO:0000256" key="3">
    <source>
        <dbReference type="ARBA" id="ARBA00022801"/>
    </source>
</evidence>
<dbReference type="GO" id="GO:0006508">
    <property type="term" value="P:proteolysis"/>
    <property type="evidence" value="ECO:0007669"/>
    <property type="project" value="InterPro"/>
</dbReference>
<keyword evidence="12" id="KW-1185">Reference proteome</keyword>
<keyword evidence="5" id="KW-0573">Peptidoglycan synthesis</keyword>
<dbReference type="Proteomes" id="UP000036867">
    <property type="component" value="Unassembled WGS sequence"/>
</dbReference>
<dbReference type="GO" id="GO:0009252">
    <property type="term" value="P:peptidoglycan biosynthetic process"/>
    <property type="evidence" value="ECO:0007669"/>
    <property type="project" value="UniProtKB-KW"/>
</dbReference>
<keyword evidence="2" id="KW-0732">Signal</keyword>
<dbReference type="PATRIC" id="fig|263475.3.peg.2901"/>
<dbReference type="Gene3D" id="3.40.710.10">
    <property type="entry name" value="DD-peptidase/beta-lactamase superfamily"/>
    <property type="match status" value="1"/>
</dbReference>
<sequence length="298" mass="33003">MFQVKKRKLKLRTKLVMVLLVLGLLWIANLFIDERQQITQAESGLFSENAILVDLNSGKVLFDKQSEMEIYPASLTKMMTAIVAIENLPDLEQRITIPDEIFDKIRAENASVAGFVSQEQVTVRDLLYGNILPSGADAAISLAIVVSGSEKGFVKLMNDKAKQLGMNDTHFMNATGLQDKEHFSTAKDLSKLLRYSLQDETFYKVFTAKRYTTSATNVHPNGITFNSSMFEKLPSTTIEGGMILGGKTGYTDKAGLCLASLAEKDGKQYIFITTGAPGDHNTEQFNMTDAIAVYNQIF</sequence>
<reference evidence="12" key="1">
    <citation type="submission" date="2015-08" db="EMBL/GenBank/DDBJ databases">
        <title>Fjat-10028 dsm 16317.</title>
        <authorList>
            <person name="Liu B."/>
            <person name="Wang J."/>
            <person name="Zhu Y."/>
            <person name="Liu G."/>
            <person name="Chen Q."/>
            <person name="Chen Z."/>
            <person name="Lan J."/>
            <person name="Che J."/>
            <person name="Ge C."/>
            <person name="Shi H."/>
            <person name="Pan Z."/>
            <person name="Liu X."/>
        </authorList>
    </citation>
    <scope>NUCLEOTIDE SEQUENCE [LARGE SCALE GENOMIC DNA]</scope>
    <source>
        <strain evidence="12">DSM 16317</strain>
    </source>
</reference>
<organism evidence="11 12">
    <name type="scientific">Viridibacillus arvi</name>
    <dbReference type="NCBI Taxonomy" id="263475"/>
    <lineage>
        <taxon>Bacteria</taxon>
        <taxon>Bacillati</taxon>
        <taxon>Bacillota</taxon>
        <taxon>Bacilli</taxon>
        <taxon>Bacillales</taxon>
        <taxon>Caryophanaceae</taxon>
        <taxon>Viridibacillus</taxon>
    </lineage>
</organism>
<name>A0A0M0LA52_9BACL</name>
<evidence type="ECO:0000256" key="9">
    <source>
        <dbReference type="RuleBase" id="RU004016"/>
    </source>
</evidence>
<keyword evidence="4" id="KW-0133">Cell shape</keyword>
<comment type="caution">
    <text evidence="11">The sequence shown here is derived from an EMBL/GenBank/DDBJ whole genome shotgun (WGS) entry which is preliminary data.</text>
</comment>
<feature type="active site" description="Acyl-ester intermediate" evidence="7">
    <location>
        <position position="74"/>
    </location>
</feature>